<dbReference type="RefSeq" id="WP_131562156.1">
    <property type="nucleotide sequence ID" value="NZ_SJSN01000020.1"/>
</dbReference>
<comment type="caution">
    <text evidence="3">The sequence shown here is derived from an EMBL/GenBank/DDBJ whole genome shotgun (WGS) entry which is preliminary data.</text>
</comment>
<feature type="chain" id="PRO_5021023533" evidence="1">
    <location>
        <begin position="23"/>
        <end position="432"/>
    </location>
</feature>
<dbReference type="EMBL" id="SJSN01000020">
    <property type="protein sequence ID" value="TCD00730.1"/>
    <property type="molecule type" value="Genomic_DNA"/>
</dbReference>
<dbReference type="PANTHER" id="PTHR42852">
    <property type="entry name" value="THIOL:DISULFIDE INTERCHANGE PROTEIN DSBE"/>
    <property type="match status" value="1"/>
</dbReference>
<feature type="signal peptide" evidence="1">
    <location>
        <begin position="1"/>
        <end position="22"/>
    </location>
</feature>
<name>A0A4R0NJ58_9SPHI</name>
<accession>A0A4R0NJ58</accession>
<evidence type="ECO:0000259" key="2">
    <source>
        <dbReference type="PROSITE" id="PS51352"/>
    </source>
</evidence>
<evidence type="ECO:0000256" key="1">
    <source>
        <dbReference type="SAM" id="SignalP"/>
    </source>
</evidence>
<reference evidence="3 4" key="1">
    <citation type="submission" date="2019-02" db="EMBL/GenBank/DDBJ databases">
        <title>Pedobacter sp. RP-3-11 sp. nov., isolated from Arctic soil.</title>
        <authorList>
            <person name="Dahal R.H."/>
        </authorList>
    </citation>
    <scope>NUCLEOTIDE SEQUENCE [LARGE SCALE GENOMIC DNA]</scope>
    <source>
        <strain evidence="3 4">RP-3-11</strain>
    </source>
</reference>
<dbReference type="AlphaFoldDB" id="A0A4R0NJ58"/>
<feature type="domain" description="Thioredoxin" evidence="2">
    <location>
        <begin position="276"/>
        <end position="430"/>
    </location>
</feature>
<keyword evidence="1" id="KW-0732">Signal</keyword>
<dbReference type="SUPFAM" id="SSF52833">
    <property type="entry name" value="Thioredoxin-like"/>
    <property type="match status" value="1"/>
</dbReference>
<gene>
    <name evidence="3" type="ORF">EZ449_19710</name>
</gene>
<evidence type="ECO:0000313" key="3">
    <source>
        <dbReference type="EMBL" id="TCD00730.1"/>
    </source>
</evidence>
<dbReference type="InterPro" id="IPR036249">
    <property type="entry name" value="Thioredoxin-like_sf"/>
</dbReference>
<dbReference type="OrthoDB" id="634996at2"/>
<dbReference type="InterPro" id="IPR000866">
    <property type="entry name" value="AhpC/TSA"/>
</dbReference>
<evidence type="ECO:0000313" key="4">
    <source>
        <dbReference type="Proteomes" id="UP000291485"/>
    </source>
</evidence>
<keyword evidence="4" id="KW-1185">Reference proteome</keyword>
<proteinExistence type="predicted"/>
<dbReference type="Pfam" id="PF00578">
    <property type="entry name" value="AhpC-TSA"/>
    <property type="match status" value="1"/>
</dbReference>
<dbReference type="GO" id="GO:0016491">
    <property type="term" value="F:oxidoreductase activity"/>
    <property type="evidence" value="ECO:0007669"/>
    <property type="project" value="InterPro"/>
</dbReference>
<protein>
    <submittedName>
        <fullName evidence="3">TlpA family protein disulfide reductase</fullName>
    </submittedName>
</protein>
<dbReference type="CDD" id="cd02966">
    <property type="entry name" value="TlpA_like_family"/>
    <property type="match status" value="1"/>
</dbReference>
<dbReference type="PROSITE" id="PS51352">
    <property type="entry name" value="THIOREDOXIN_2"/>
    <property type="match status" value="1"/>
</dbReference>
<dbReference type="PANTHER" id="PTHR42852:SF17">
    <property type="entry name" value="THIOREDOXIN-LIKE PROTEIN HI_1115"/>
    <property type="match status" value="1"/>
</dbReference>
<dbReference type="InterPro" id="IPR050553">
    <property type="entry name" value="Thioredoxin_ResA/DsbE_sf"/>
</dbReference>
<dbReference type="InterPro" id="IPR013766">
    <property type="entry name" value="Thioredoxin_domain"/>
</dbReference>
<dbReference type="Proteomes" id="UP000291485">
    <property type="component" value="Unassembled WGS sequence"/>
</dbReference>
<dbReference type="GO" id="GO:0016209">
    <property type="term" value="F:antioxidant activity"/>
    <property type="evidence" value="ECO:0007669"/>
    <property type="project" value="InterPro"/>
</dbReference>
<organism evidence="3 4">
    <name type="scientific">Pedobacter frigidisoli</name>
    <dbReference type="NCBI Taxonomy" id="2530455"/>
    <lineage>
        <taxon>Bacteria</taxon>
        <taxon>Pseudomonadati</taxon>
        <taxon>Bacteroidota</taxon>
        <taxon>Sphingobacteriia</taxon>
        <taxon>Sphingobacteriales</taxon>
        <taxon>Sphingobacteriaceae</taxon>
        <taxon>Pedobacter</taxon>
    </lineage>
</organism>
<sequence length="432" mass="49471">MKIITILLLVFVVAFSTTNLKAQARERSAKYVAFNKAYHETDSAKAVQFSQDFLNEYPINQADPAKDKAENIQYSRIYVILITKTKQPIDAKIKEYADRITFLTAAELYYRQVYLMNSNKIMPAEKLVDRSNMLMKIFRALRDNKPREYSSNTDEEWKKIFGQTYWRNLLAHVNILQKAHVNKPGLAESEEAFKYFGYTKASLNEDRALLLNALGLKQELNKALEESVRANQATPAMLELLRKAYTAKNGKQFDEYISSLKDGNDMAKLEKELSTSMIKKTMAEFTLLDASGKKVSTKDWKGKTVVLDFFASWCVPCKAAFPGMKLALNSFANDKDVIFYFIDTQEHTKNYKETVIKYLKDNDFPFHVLFDETGDADQTNRVAKMLGVSGIPRKFVLDRNGDIRFDMTGYYGSPTKLADEIKIMVNLAKKAE</sequence>
<dbReference type="Gene3D" id="3.40.30.10">
    <property type="entry name" value="Glutaredoxin"/>
    <property type="match status" value="1"/>
</dbReference>